<evidence type="ECO:0000259" key="1">
    <source>
        <dbReference type="Pfam" id="PF03432"/>
    </source>
</evidence>
<dbReference type="STRING" id="1436961.SAMN05421739_10210"/>
<dbReference type="RefSeq" id="WP_092099504.1">
    <property type="nucleotide sequence ID" value="NZ_FOOT01000002.1"/>
</dbReference>
<dbReference type="EMBL" id="FOOT01000002">
    <property type="protein sequence ID" value="SFG27729.1"/>
    <property type="molecule type" value="Genomic_DNA"/>
</dbReference>
<protein>
    <submittedName>
        <fullName evidence="2">Relaxase/Mobilisation nuclease domain-containing protein</fullName>
    </submittedName>
</protein>
<keyword evidence="3" id="KW-1185">Reference proteome</keyword>
<sequence length="316" mass="35814">MIGKVIVGKSFSGCVRYVVQKPGAEVLVAEGIRTETVSAMVADFNLQRRLRPELEKAVGHIALNWSAQDMAKLSPTIMAERAKEYLERMQIRNTQYLIVQHQDRMHPHLHIVYNRVDYEGKTISDKFQHRRNAKVCREMTVQHGYYLAPGKGQVNQERLKGADKVRYELHDAVKEALGKARSWQELEHLIQGKGISIDYKYRRGTDQVQGVSFRLGKLSFKGSAVDRSLSYGNITRLLEQNRQLSQKAASGPQLRQGSFVRQQSSAIVPSSGERGALHALADTLLSPAAVQADGAQHLSDYQFKKTKRKKRKRRHL</sequence>
<name>A0A1I2QK72_9BACT</name>
<dbReference type="InterPro" id="IPR005094">
    <property type="entry name" value="Endonuclease_MobA/VirD2"/>
</dbReference>
<evidence type="ECO:0000313" key="3">
    <source>
        <dbReference type="Proteomes" id="UP000198724"/>
    </source>
</evidence>
<dbReference type="Proteomes" id="UP000198724">
    <property type="component" value="Unassembled WGS sequence"/>
</dbReference>
<proteinExistence type="predicted"/>
<dbReference type="AlphaFoldDB" id="A0A1I2QK72"/>
<organism evidence="2 3">
    <name type="scientific">Pontibacter chinhatensis</name>
    <dbReference type="NCBI Taxonomy" id="1436961"/>
    <lineage>
        <taxon>Bacteria</taxon>
        <taxon>Pseudomonadati</taxon>
        <taxon>Bacteroidota</taxon>
        <taxon>Cytophagia</taxon>
        <taxon>Cytophagales</taxon>
        <taxon>Hymenobacteraceae</taxon>
        <taxon>Pontibacter</taxon>
    </lineage>
</organism>
<evidence type="ECO:0000313" key="2">
    <source>
        <dbReference type="EMBL" id="SFG27729.1"/>
    </source>
</evidence>
<dbReference type="OrthoDB" id="1525197at2"/>
<accession>A0A1I2QK72</accession>
<gene>
    <name evidence="2" type="ORF">SAMN05421739_10210</name>
</gene>
<feature type="domain" description="MobA/VirD2-like nuclease" evidence="1">
    <location>
        <begin position="17"/>
        <end position="144"/>
    </location>
</feature>
<reference evidence="3" key="1">
    <citation type="submission" date="2016-10" db="EMBL/GenBank/DDBJ databases">
        <authorList>
            <person name="Varghese N."/>
            <person name="Submissions S."/>
        </authorList>
    </citation>
    <scope>NUCLEOTIDE SEQUENCE [LARGE SCALE GENOMIC DNA]</scope>
    <source>
        <strain evidence="3">LP51</strain>
    </source>
</reference>
<dbReference type="Pfam" id="PF03432">
    <property type="entry name" value="Relaxase"/>
    <property type="match status" value="1"/>
</dbReference>